<feature type="compositionally biased region" description="Basic and acidic residues" evidence="1">
    <location>
        <begin position="9"/>
        <end position="23"/>
    </location>
</feature>
<gene>
    <name evidence="2" type="ORF">ILUMI_19389</name>
</gene>
<evidence type="ECO:0000313" key="2">
    <source>
        <dbReference type="EMBL" id="KAF2886784.1"/>
    </source>
</evidence>
<name>A0A8K0G5I8_IGNLU</name>
<sequence length="80" mass="9106">MKNTNSSEGQKKHEEKVDYKYDRNSSMAQSHSGSVVSTKSGRIVKKPSWLNEYCQEGYYKEATELNVLSRRDGGDEEADI</sequence>
<evidence type="ECO:0000313" key="3">
    <source>
        <dbReference type="Proteomes" id="UP000801492"/>
    </source>
</evidence>
<evidence type="ECO:0000256" key="1">
    <source>
        <dbReference type="SAM" id="MobiDB-lite"/>
    </source>
</evidence>
<dbReference type="Proteomes" id="UP000801492">
    <property type="component" value="Unassembled WGS sequence"/>
</dbReference>
<reference evidence="2" key="1">
    <citation type="submission" date="2019-08" db="EMBL/GenBank/DDBJ databases">
        <title>The genome of the North American firefly Photinus pyralis.</title>
        <authorList>
            <consortium name="Photinus pyralis genome working group"/>
            <person name="Fallon T.R."/>
            <person name="Sander Lower S.E."/>
            <person name="Weng J.-K."/>
        </authorList>
    </citation>
    <scope>NUCLEOTIDE SEQUENCE</scope>
    <source>
        <strain evidence="2">TRF0915ILg1</strain>
        <tissue evidence="2">Whole body</tissue>
    </source>
</reference>
<proteinExistence type="predicted"/>
<dbReference type="AlphaFoldDB" id="A0A8K0G5I8"/>
<accession>A0A8K0G5I8</accession>
<protein>
    <submittedName>
        <fullName evidence="2">Uncharacterized protein</fullName>
    </submittedName>
</protein>
<keyword evidence="3" id="KW-1185">Reference proteome</keyword>
<feature type="compositionally biased region" description="Polar residues" evidence="1">
    <location>
        <begin position="24"/>
        <end position="40"/>
    </location>
</feature>
<feature type="region of interest" description="Disordered" evidence="1">
    <location>
        <begin position="1"/>
        <end position="41"/>
    </location>
</feature>
<organism evidence="2 3">
    <name type="scientific">Ignelater luminosus</name>
    <name type="common">Cucubano</name>
    <name type="synonym">Pyrophorus luminosus</name>
    <dbReference type="NCBI Taxonomy" id="2038154"/>
    <lineage>
        <taxon>Eukaryota</taxon>
        <taxon>Metazoa</taxon>
        <taxon>Ecdysozoa</taxon>
        <taxon>Arthropoda</taxon>
        <taxon>Hexapoda</taxon>
        <taxon>Insecta</taxon>
        <taxon>Pterygota</taxon>
        <taxon>Neoptera</taxon>
        <taxon>Endopterygota</taxon>
        <taxon>Coleoptera</taxon>
        <taxon>Polyphaga</taxon>
        <taxon>Elateriformia</taxon>
        <taxon>Elateroidea</taxon>
        <taxon>Elateridae</taxon>
        <taxon>Agrypninae</taxon>
        <taxon>Pyrophorini</taxon>
        <taxon>Ignelater</taxon>
    </lineage>
</organism>
<comment type="caution">
    <text evidence="2">The sequence shown here is derived from an EMBL/GenBank/DDBJ whole genome shotgun (WGS) entry which is preliminary data.</text>
</comment>
<dbReference type="EMBL" id="VTPC01086428">
    <property type="protein sequence ID" value="KAF2886784.1"/>
    <property type="molecule type" value="Genomic_DNA"/>
</dbReference>